<feature type="chain" id="PRO_5013281699" evidence="1">
    <location>
        <begin position="19"/>
        <end position="156"/>
    </location>
</feature>
<dbReference type="Gene3D" id="3.30.40.10">
    <property type="entry name" value="Zinc/RING finger domain, C3HC4 (zinc finger)"/>
    <property type="match status" value="1"/>
</dbReference>
<dbReference type="GO" id="GO:0030014">
    <property type="term" value="C:CCR4-NOT complex"/>
    <property type="evidence" value="ECO:0000318"/>
    <property type="project" value="GO_Central"/>
</dbReference>
<feature type="signal peptide" evidence="1">
    <location>
        <begin position="1"/>
        <end position="18"/>
    </location>
</feature>
<dbReference type="InterPro" id="IPR039780">
    <property type="entry name" value="Mot2"/>
</dbReference>
<keyword evidence="3" id="KW-1185">Reference proteome</keyword>
<sequence>MILFYICVWCWHHIMDMAEKDDAEGRCPSCRTPYNKEKIVGVASKCERRNKSLKRGKQKLLKVESIVGLPLNLVYEEFLYLGQQLPPYIILQTILALLQVEISLLKHKWRQQHLLLTIGDSTDLEIEVIFYNYVVKRQIINSRYPPDNCITAVACG</sequence>
<dbReference type="InParanoid" id="A0A251URP4"/>
<name>A0A251URP4_HELAN</name>
<dbReference type="STRING" id="4232.A0A251URP4"/>
<dbReference type="Proteomes" id="UP000215914">
    <property type="component" value="Chromosome 5"/>
</dbReference>
<gene>
    <name evidence="2" type="ORF">HannXRQ_Chr05g0150851</name>
</gene>
<reference evidence="3" key="1">
    <citation type="journal article" date="2017" name="Nature">
        <title>The sunflower genome provides insights into oil metabolism, flowering and Asterid evolution.</title>
        <authorList>
            <person name="Badouin H."/>
            <person name="Gouzy J."/>
            <person name="Grassa C.J."/>
            <person name="Murat F."/>
            <person name="Staton S.E."/>
            <person name="Cottret L."/>
            <person name="Lelandais-Briere C."/>
            <person name="Owens G.L."/>
            <person name="Carrere S."/>
            <person name="Mayjonade B."/>
            <person name="Legrand L."/>
            <person name="Gill N."/>
            <person name="Kane N.C."/>
            <person name="Bowers J.E."/>
            <person name="Hubner S."/>
            <person name="Bellec A."/>
            <person name="Berard A."/>
            <person name="Berges H."/>
            <person name="Blanchet N."/>
            <person name="Boniface M.C."/>
            <person name="Brunel D."/>
            <person name="Catrice O."/>
            <person name="Chaidir N."/>
            <person name="Claudel C."/>
            <person name="Donnadieu C."/>
            <person name="Faraut T."/>
            <person name="Fievet G."/>
            <person name="Helmstetter N."/>
            <person name="King M."/>
            <person name="Knapp S.J."/>
            <person name="Lai Z."/>
            <person name="Le Paslier M.C."/>
            <person name="Lippi Y."/>
            <person name="Lorenzon L."/>
            <person name="Mandel J.R."/>
            <person name="Marage G."/>
            <person name="Marchand G."/>
            <person name="Marquand E."/>
            <person name="Bret-Mestries E."/>
            <person name="Morien E."/>
            <person name="Nambeesan S."/>
            <person name="Nguyen T."/>
            <person name="Pegot-Espagnet P."/>
            <person name="Pouilly N."/>
            <person name="Raftis F."/>
            <person name="Sallet E."/>
            <person name="Schiex T."/>
            <person name="Thomas J."/>
            <person name="Vandecasteele C."/>
            <person name="Vares D."/>
            <person name="Vear F."/>
            <person name="Vautrin S."/>
            <person name="Crespi M."/>
            <person name="Mangin B."/>
            <person name="Burke J.M."/>
            <person name="Salse J."/>
            <person name="Munos S."/>
            <person name="Vincourt P."/>
            <person name="Rieseberg L.H."/>
            <person name="Langlade N.B."/>
        </authorList>
    </citation>
    <scope>NUCLEOTIDE SEQUENCE [LARGE SCALE GENOMIC DNA]</scope>
    <source>
        <strain evidence="3">cv. SF193</strain>
    </source>
</reference>
<dbReference type="EMBL" id="CM007894">
    <property type="protein sequence ID" value="OTG25739.1"/>
    <property type="molecule type" value="Genomic_DNA"/>
</dbReference>
<dbReference type="InterPro" id="IPR013083">
    <property type="entry name" value="Znf_RING/FYVE/PHD"/>
</dbReference>
<evidence type="ECO:0000256" key="1">
    <source>
        <dbReference type="SAM" id="SignalP"/>
    </source>
</evidence>
<dbReference type="PANTHER" id="PTHR12603:SF36">
    <property type="entry name" value="RNA BINDING (RRM_RBD_RNP MOTIFS) FAMILY PROTEIN"/>
    <property type="match status" value="1"/>
</dbReference>
<organism evidence="2 3">
    <name type="scientific">Helianthus annuus</name>
    <name type="common">Common sunflower</name>
    <dbReference type="NCBI Taxonomy" id="4232"/>
    <lineage>
        <taxon>Eukaryota</taxon>
        <taxon>Viridiplantae</taxon>
        <taxon>Streptophyta</taxon>
        <taxon>Embryophyta</taxon>
        <taxon>Tracheophyta</taxon>
        <taxon>Spermatophyta</taxon>
        <taxon>Magnoliopsida</taxon>
        <taxon>eudicotyledons</taxon>
        <taxon>Gunneridae</taxon>
        <taxon>Pentapetalae</taxon>
        <taxon>asterids</taxon>
        <taxon>campanulids</taxon>
        <taxon>Asterales</taxon>
        <taxon>Asteraceae</taxon>
        <taxon>Asteroideae</taxon>
        <taxon>Heliantheae alliance</taxon>
        <taxon>Heliantheae</taxon>
        <taxon>Helianthus</taxon>
    </lineage>
</organism>
<accession>A0A251URP4</accession>
<dbReference type="GO" id="GO:0016567">
    <property type="term" value="P:protein ubiquitination"/>
    <property type="evidence" value="ECO:0000318"/>
    <property type="project" value="GO_Central"/>
</dbReference>
<evidence type="ECO:0000313" key="3">
    <source>
        <dbReference type="Proteomes" id="UP000215914"/>
    </source>
</evidence>
<keyword evidence="1" id="KW-0732">Signal</keyword>
<dbReference type="Pfam" id="PF14570">
    <property type="entry name" value="zf-RING_4"/>
    <property type="match status" value="1"/>
</dbReference>
<dbReference type="GO" id="GO:0004842">
    <property type="term" value="F:ubiquitin-protein transferase activity"/>
    <property type="evidence" value="ECO:0000318"/>
    <property type="project" value="GO_Central"/>
</dbReference>
<dbReference type="SUPFAM" id="SSF57850">
    <property type="entry name" value="RING/U-box"/>
    <property type="match status" value="1"/>
</dbReference>
<dbReference type="PANTHER" id="PTHR12603">
    <property type="entry name" value="CCR4-NOT TRANSCRIPTION COMPLEX RELATED"/>
    <property type="match status" value="1"/>
</dbReference>
<proteinExistence type="predicted"/>
<protein>
    <submittedName>
        <fullName evidence="2">Putative zinc finger, RING/FYVE/PHD-type</fullName>
    </submittedName>
</protein>
<dbReference type="AlphaFoldDB" id="A0A251URP4"/>
<evidence type="ECO:0000313" key="2">
    <source>
        <dbReference type="EMBL" id="OTG25739.1"/>
    </source>
</evidence>